<name>A0A0K9NIU7_ZOSMR</name>
<evidence type="ECO:0000313" key="2">
    <source>
        <dbReference type="EMBL" id="KMZ56012.1"/>
    </source>
</evidence>
<evidence type="ECO:0008006" key="4">
    <source>
        <dbReference type="Google" id="ProtNLM"/>
    </source>
</evidence>
<comment type="caution">
    <text evidence="2">The sequence shown here is derived from an EMBL/GenBank/DDBJ whole genome shotgun (WGS) entry which is preliminary data.</text>
</comment>
<reference evidence="3" key="1">
    <citation type="journal article" date="2016" name="Nature">
        <title>The genome of the seagrass Zostera marina reveals angiosperm adaptation to the sea.</title>
        <authorList>
            <person name="Olsen J.L."/>
            <person name="Rouze P."/>
            <person name="Verhelst B."/>
            <person name="Lin Y.-C."/>
            <person name="Bayer T."/>
            <person name="Collen J."/>
            <person name="Dattolo E."/>
            <person name="De Paoli E."/>
            <person name="Dittami S."/>
            <person name="Maumus F."/>
            <person name="Michel G."/>
            <person name="Kersting A."/>
            <person name="Lauritano C."/>
            <person name="Lohaus R."/>
            <person name="Toepel M."/>
            <person name="Tonon T."/>
            <person name="Vanneste K."/>
            <person name="Amirebrahimi M."/>
            <person name="Brakel J."/>
            <person name="Bostroem C."/>
            <person name="Chovatia M."/>
            <person name="Grimwood J."/>
            <person name="Jenkins J.W."/>
            <person name="Jueterbock A."/>
            <person name="Mraz A."/>
            <person name="Stam W.T."/>
            <person name="Tice H."/>
            <person name="Bornberg-Bauer E."/>
            <person name="Green P.J."/>
            <person name="Pearson G.A."/>
            <person name="Procaccini G."/>
            <person name="Duarte C.M."/>
            <person name="Schmutz J."/>
            <person name="Reusch T.B.H."/>
            <person name="Van de Peer Y."/>
        </authorList>
    </citation>
    <scope>NUCLEOTIDE SEQUENCE [LARGE SCALE GENOMIC DNA]</scope>
    <source>
        <strain evidence="3">cv. Finnish</strain>
    </source>
</reference>
<dbReference type="PANTHER" id="PTHR47926:SF347">
    <property type="entry name" value="PENTATRICOPEPTIDE REPEAT-CONTAINING PROTEIN"/>
    <property type="match status" value="1"/>
</dbReference>
<proteinExistence type="predicted"/>
<sequence>MYSKCGDMIAAFSHHGFEKEVLSLFYDMQKEKEGTEPDDYTFPGVLVFCNRAGRGRVDEAVQYFDSMKSVYGIEPKMEHYACGTVEGMF</sequence>
<protein>
    <recommendedName>
        <fullName evidence="4">Pentatricopeptide repeat-containing protein</fullName>
    </recommendedName>
</protein>
<evidence type="ECO:0000313" key="3">
    <source>
        <dbReference type="Proteomes" id="UP000036987"/>
    </source>
</evidence>
<evidence type="ECO:0000256" key="1">
    <source>
        <dbReference type="ARBA" id="ARBA00022737"/>
    </source>
</evidence>
<accession>A0A0K9NIU7</accession>
<dbReference type="PANTHER" id="PTHR47926">
    <property type="entry name" value="PENTATRICOPEPTIDE REPEAT-CONTAINING PROTEIN"/>
    <property type="match status" value="1"/>
</dbReference>
<keyword evidence="3" id="KW-1185">Reference proteome</keyword>
<dbReference type="Gene3D" id="1.25.40.10">
    <property type="entry name" value="Tetratricopeptide repeat domain"/>
    <property type="match status" value="1"/>
</dbReference>
<dbReference type="OrthoDB" id="185373at2759"/>
<dbReference type="AlphaFoldDB" id="A0A0K9NIU7"/>
<dbReference type="InterPro" id="IPR002885">
    <property type="entry name" value="PPR_rpt"/>
</dbReference>
<keyword evidence="1" id="KW-0677">Repeat</keyword>
<gene>
    <name evidence="2" type="ORF">ZOSMA_9G01170</name>
</gene>
<dbReference type="GO" id="GO:0009451">
    <property type="term" value="P:RNA modification"/>
    <property type="evidence" value="ECO:0007669"/>
    <property type="project" value="InterPro"/>
</dbReference>
<organism evidence="2 3">
    <name type="scientific">Zostera marina</name>
    <name type="common">Eelgrass</name>
    <dbReference type="NCBI Taxonomy" id="29655"/>
    <lineage>
        <taxon>Eukaryota</taxon>
        <taxon>Viridiplantae</taxon>
        <taxon>Streptophyta</taxon>
        <taxon>Embryophyta</taxon>
        <taxon>Tracheophyta</taxon>
        <taxon>Spermatophyta</taxon>
        <taxon>Magnoliopsida</taxon>
        <taxon>Liliopsida</taxon>
        <taxon>Zosteraceae</taxon>
        <taxon>Zostera</taxon>
    </lineage>
</organism>
<dbReference type="Proteomes" id="UP000036987">
    <property type="component" value="Unassembled WGS sequence"/>
</dbReference>
<dbReference type="Pfam" id="PF01535">
    <property type="entry name" value="PPR"/>
    <property type="match status" value="2"/>
</dbReference>
<dbReference type="GO" id="GO:0003723">
    <property type="term" value="F:RNA binding"/>
    <property type="evidence" value="ECO:0007669"/>
    <property type="project" value="InterPro"/>
</dbReference>
<dbReference type="EMBL" id="LFYR01002228">
    <property type="protein sequence ID" value="KMZ56012.1"/>
    <property type="molecule type" value="Genomic_DNA"/>
</dbReference>
<dbReference type="InterPro" id="IPR046960">
    <property type="entry name" value="PPR_At4g14850-like_plant"/>
</dbReference>
<dbReference type="InterPro" id="IPR011990">
    <property type="entry name" value="TPR-like_helical_dom_sf"/>
</dbReference>